<dbReference type="STRING" id="177413.SAMN05660859_0586"/>
<keyword evidence="1 4" id="KW-0808">Transferase</keyword>
<dbReference type="SUPFAM" id="SSF55729">
    <property type="entry name" value="Acyl-CoA N-acyltransferases (Nat)"/>
    <property type="match status" value="1"/>
</dbReference>
<sequence>MTELSISLLPETPADDAAIERLIARTFGPGRYARSAFRLRENNPHRHDLSFTASIGTMLVGSVRLTPIVIGDLPALLLGPLTVEPPFRSHGIGRRLVERALEAARAGLAEAGAARLVLLVGDEPYYGRMGFQRVPRGQVSLPGPVDPARVLVCPLDATPMDEVRGPVRKAFAPVAVQESA</sequence>
<proteinExistence type="predicted"/>
<dbReference type="InterPro" id="IPR016181">
    <property type="entry name" value="Acyl_CoA_acyltransferase"/>
</dbReference>
<dbReference type="GO" id="GO:0016747">
    <property type="term" value="F:acyltransferase activity, transferring groups other than amino-acyl groups"/>
    <property type="evidence" value="ECO:0007669"/>
    <property type="project" value="InterPro"/>
</dbReference>
<dbReference type="Proteomes" id="UP000198889">
    <property type="component" value="Unassembled WGS sequence"/>
</dbReference>
<feature type="domain" description="N-acetyltransferase" evidence="3">
    <location>
        <begin position="6"/>
        <end position="156"/>
    </location>
</feature>
<keyword evidence="2" id="KW-0012">Acyltransferase</keyword>
<keyword evidence="5" id="KW-1185">Reference proteome</keyword>
<dbReference type="InterPro" id="IPR000182">
    <property type="entry name" value="GNAT_dom"/>
</dbReference>
<dbReference type="Pfam" id="PF13508">
    <property type="entry name" value="Acetyltransf_7"/>
    <property type="match status" value="1"/>
</dbReference>
<evidence type="ECO:0000256" key="1">
    <source>
        <dbReference type="ARBA" id="ARBA00022679"/>
    </source>
</evidence>
<dbReference type="Gene3D" id="3.40.630.30">
    <property type="match status" value="1"/>
</dbReference>
<evidence type="ECO:0000313" key="4">
    <source>
        <dbReference type="EMBL" id="SCW32192.1"/>
    </source>
</evidence>
<gene>
    <name evidence="4" type="ORF">SAMN05660859_0586</name>
</gene>
<evidence type="ECO:0000313" key="5">
    <source>
        <dbReference type="Proteomes" id="UP000198889"/>
    </source>
</evidence>
<dbReference type="PROSITE" id="PS51186">
    <property type="entry name" value="GNAT"/>
    <property type="match status" value="1"/>
</dbReference>
<dbReference type="InterPro" id="IPR050832">
    <property type="entry name" value="Bact_Acetyltransf"/>
</dbReference>
<protein>
    <submittedName>
        <fullName evidence="4">Predicted N-acetyltransferase YhbS</fullName>
    </submittedName>
</protein>
<dbReference type="EMBL" id="FMTP01000001">
    <property type="protein sequence ID" value="SCW32192.1"/>
    <property type="molecule type" value="Genomic_DNA"/>
</dbReference>
<dbReference type="RefSeq" id="WP_091435965.1">
    <property type="nucleotide sequence ID" value="NZ_FMTP01000001.1"/>
</dbReference>
<dbReference type="PANTHER" id="PTHR43877:SF1">
    <property type="entry name" value="ACETYLTRANSFERASE"/>
    <property type="match status" value="1"/>
</dbReference>
<name>A0A1G4PIT7_9HYPH</name>
<dbReference type="PANTHER" id="PTHR43877">
    <property type="entry name" value="AMINOALKYLPHOSPHONATE N-ACETYLTRANSFERASE-RELATED-RELATED"/>
    <property type="match status" value="1"/>
</dbReference>
<evidence type="ECO:0000256" key="2">
    <source>
        <dbReference type="ARBA" id="ARBA00023315"/>
    </source>
</evidence>
<organism evidence="4 5">
    <name type="scientific">Ancylobacter rudongensis</name>
    <dbReference type="NCBI Taxonomy" id="177413"/>
    <lineage>
        <taxon>Bacteria</taxon>
        <taxon>Pseudomonadati</taxon>
        <taxon>Pseudomonadota</taxon>
        <taxon>Alphaproteobacteria</taxon>
        <taxon>Hyphomicrobiales</taxon>
        <taxon>Xanthobacteraceae</taxon>
        <taxon>Ancylobacter</taxon>
    </lineage>
</organism>
<dbReference type="CDD" id="cd04301">
    <property type="entry name" value="NAT_SF"/>
    <property type="match status" value="1"/>
</dbReference>
<accession>A0A1G4PIT7</accession>
<dbReference type="AlphaFoldDB" id="A0A1G4PIT7"/>
<reference evidence="5" key="1">
    <citation type="submission" date="2016-10" db="EMBL/GenBank/DDBJ databases">
        <authorList>
            <person name="Varghese N."/>
            <person name="Submissions S."/>
        </authorList>
    </citation>
    <scope>NUCLEOTIDE SEQUENCE [LARGE SCALE GENOMIC DNA]</scope>
    <source>
        <strain evidence="5">CGMCC 1.1761</strain>
    </source>
</reference>
<evidence type="ECO:0000259" key="3">
    <source>
        <dbReference type="PROSITE" id="PS51186"/>
    </source>
</evidence>